<feature type="compositionally biased region" description="Polar residues" evidence="2">
    <location>
        <begin position="1660"/>
        <end position="1671"/>
    </location>
</feature>
<dbReference type="InterPro" id="IPR014756">
    <property type="entry name" value="Ig_E-set"/>
</dbReference>
<evidence type="ECO:0000259" key="4">
    <source>
        <dbReference type="SMART" id="SM01349"/>
    </source>
</evidence>
<dbReference type="InterPro" id="IPR014753">
    <property type="entry name" value="Arrestin_N"/>
</dbReference>
<dbReference type="GO" id="GO:0007165">
    <property type="term" value="P:signal transduction"/>
    <property type="evidence" value="ECO:0007669"/>
    <property type="project" value="InterPro"/>
</dbReference>
<comment type="caution">
    <text evidence="5">The sequence shown here is derived from an EMBL/GenBank/DDBJ whole genome shotgun (WGS) entry which is preliminary data.</text>
</comment>
<dbReference type="Gene3D" id="2.60.40.840">
    <property type="match status" value="1"/>
</dbReference>
<dbReference type="InterPro" id="IPR011022">
    <property type="entry name" value="Arrestin_C-like"/>
</dbReference>
<feature type="compositionally biased region" description="Basic residues" evidence="2">
    <location>
        <begin position="1349"/>
        <end position="1358"/>
    </location>
</feature>
<comment type="similarity">
    <text evidence="1">Belongs to the arrestin family.</text>
</comment>
<dbReference type="GO" id="GO:0001664">
    <property type="term" value="F:G protein-coupled receptor binding"/>
    <property type="evidence" value="ECO:0007669"/>
    <property type="project" value="TreeGrafter"/>
</dbReference>
<feature type="compositionally biased region" description="Polar residues" evidence="2">
    <location>
        <begin position="1602"/>
        <end position="1637"/>
    </location>
</feature>
<feature type="compositionally biased region" description="Low complexity" evidence="2">
    <location>
        <begin position="818"/>
        <end position="827"/>
    </location>
</feature>
<reference evidence="5" key="2">
    <citation type="journal article" date="2023" name="Infect Dis Poverty">
        <title>Chromosome-scale genome of the human blood fluke Schistosoma mekongi and its implications for public health.</title>
        <authorList>
            <person name="Zhou M."/>
            <person name="Xu L."/>
            <person name="Xu D."/>
            <person name="Chen W."/>
            <person name="Khan J."/>
            <person name="Hu Y."/>
            <person name="Huang H."/>
            <person name="Wei H."/>
            <person name="Zhang Y."/>
            <person name="Chusongsang P."/>
            <person name="Tanasarnprasert K."/>
            <person name="Hu X."/>
            <person name="Limpanont Y."/>
            <person name="Lv Z."/>
        </authorList>
    </citation>
    <scope>NUCLEOTIDE SEQUENCE</scope>
    <source>
        <strain evidence="5">LV_2022a</strain>
    </source>
</reference>
<evidence type="ECO:0000313" key="6">
    <source>
        <dbReference type="Proteomes" id="UP001292079"/>
    </source>
</evidence>
<feature type="compositionally biased region" description="Polar residues" evidence="2">
    <location>
        <begin position="1320"/>
        <end position="1336"/>
    </location>
</feature>
<feature type="region of interest" description="Disordered" evidence="2">
    <location>
        <begin position="2088"/>
        <end position="2108"/>
    </location>
</feature>
<dbReference type="Gene3D" id="1.25.10.10">
    <property type="entry name" value="Leucine-rich Repeat Variant"/>
    <property type="match status" value="2"/>
</dbReference>
<dbReference type="InterPro" id="IPR014752">
    <property type="entry name" value="Arrestin-like_C"/>
</dbReference>
<feature type="compositionally biased region" description="Polar residues" evidence="2">
    <location>
        <begin position="949"/>
        <end position="963"/>
    </location>
</feature>
<dbReference type="EMBL" id="JALJAT010000002">
    <property type="protein sequence ID" value="KAK4473062.1"/>
    <property type="molecule type" value="Genomic_DNA"/>
</dbReference>
<evidence type="ECO:0000313" key="5">
    <source>
        <dbReference type="EMBL" id="KAK4473062.1"/>
    </source>
</evidence>
<feature type="domain" description="TOG" evidence="4">
    <location>
        <begin position="1766"/>
        <end position="2086"/>
    </location>
</feature>
<name>A0AAE1ZGT5_SCHME</name>
<dbReference type="InterPro" id="IPR000698">
    <property type="entry name" value="Arrestin"/>
</dbReference>
<feature type="compositionally biased region" description="Low complexity" evidence="2">
    <location>
        <begin position="2512"/>
        <end position="2532"/>
    </location>
</feature>
<dbReference type="SUPFAM" id="SSF48371">
    <property type="entry name" value="ARM repeat"/>
    <property type="match status" value="1"/>
</dbReference>
<dbReference type="GO" id="GO:0002031">
    <property type="term" value="P:G protein-coupled receptor internalization"/>
    <property type="evidence" value="ECO:0007669"/>
    <property type="project" value="TreeGrafter"/>
</dbReference>
<dbReference type="GO" id="GO:0005737">
    <property type="term" value="C:cytoplasm"/>
    <property type="evidence" value="ECO:0007669"/>
    <property type="project" value="TreeGrafter"/>
</dbReference>
<feature type="compositionally biased region" description="Polar residues" evidence="2">
    <location>
        <begin position="733"/>
        <end position="746"/>
    </location>
</feature>
<feature type="region of interest" description="Disordered" evidence="2">
    <location>
        <begin position="1153"/>
        <end position="1200"/>
    </location>
</feature>
<feature type="region of interest" description="Disordered" evidence="2">
    <location>
        <begin position="949"/>
        <end position="975"/>
    </location>
</feature>
<evidence type="ECO:0000256" key="1">
    <source>
        <dbReference type="ARBA" id="ARBA00005298"/>
    </source>
</evidence>
<feature type="compositionally biased region" description="Polar residues" evidence="2">
    <location>
        <begin position="1698"/>
        <end position="1750"/>
    </location>
</feature>
<accession>A0AAE1ZGT5</accession>
<feature type="region of interest" description="Disordered" evidence="2">
    <location>
        <begin position="1965"/>
        <end position="1992"/>
    </location>
</feature>
<dbReference type="PANTHER" id="PTHR11792">
    <property type="entry name" value="ARRESTIN"/>
    <property type="match status" value="1"/>
</dbReference>
<feature type="region of interest" description="Disordered" evidence="2">
    <location>
        <begin position="731"/>
        <end position="751"/>
    </location>
</feature>
<evidence type="ECO:0000256" key="2">
    <source>
        <dbReference type="SAM" id="MobiDB-lite"/>
    </source>
</evidence>
<feature type="compositionally biased region" description="Acidic residues" evidence="2">
    <location>
        <begin position="828"/>
        <end position="838"/>
    </location>
</feature>
<dbReference type="SMART" id="SM01349">
    <property type="entry name" value="TOG"/>
    <property type="match status" value="1"/>
</dbReference>
<protein>
    <recommendedName>
        <fullName evidence="7">TOG domain-containing protein</fullName>
    </recommendedName>
</protein>
<dbReference type="PANTHER" id="PTHR11792:SF17">
    <property type="entry name" value="KURTZ ARRESTIN"/>
    <property type="match status" value="1"/>
</dbReference>
<feature type="region of interest" description="Disordered" evidence="2">
    <location>
        <begin position="1590"/>
        <end position="1751"/>
    </location>
</feature>
<dbReference type="Pfam" id="PF02752">
    <property type="entry name" value="Arrestin_C"/>
    <property type="match status" value="1"/>
</dbReference>
<dbReference type="SMART" id="SM01017">
    <property type="entry name" value="Arrestin_C"/>
    <property type="match status" value="1"/>
</dbReference>
<feature type="region of interest" description="Disordered" evidence="2">
    <location>
        <begin position="1305"/>
        <end position="1361"/>
    </location>
</feature>
<feature type="compositionally biased region" description="Low complexity" evidence="2">
    <location>
        <begin position="1161"/>
        <end position="1200"/>
    </location>
</feature>
<dbReference type="InterPro" id="IPR016024">
    <property type="entry name" value="ARM-type_fold"/>
</dbReference>
<sequence length="2568" mass="283668">MTTVDRISKADCTSLGDKYYDCNNEPHACVFTNFLNVCWTKPDSVLCALNKTENALNALLSNGDLCNDICSCFVTNTERLISALVFSLSSEDILSRRSASQNLRLILRLALLCLKLPRLDACINSLVRHGLSPASHSTVRLSLCEVLPQVFTPDLFHSYSQKDIAHYFEPIFISLIDCFISSIDNKSAYKHAFVSLLKSFGTEVCTFLQDTWECRNANGMLSDVHLELFHRWSEGVQMTNTKKNYSQKLVRSPYSLPSKTSELSFQTSGFKTVTPSIKVGLNNESIFTSYAPIYYKDVGHLMSRSTFNHLVSHFKKTTDKLNEDACVIQVLEEVRTAVVSCINTPSGRKVLLGFLNSHGTSGDRVLKFRPLLCLLELLKVFVRDSDVNVTLCTLGIATLLTQPFQCMITVNFSTSCKMIEELTSDDSVWLAHQFLDMIYFSLSDNNLAVRIAATKLSLAVGSLPFSAMVIVREVAGRVLTYHSECIANKARHEECTYFELPTNRIHRLHHESVDLITSLLLTLPSSEFDLSEVCKLVVLPGLTDLKLSVRIATLDCVAVVAHLLGANNLDCLLATVGHADQFLIKTSGNFLQQSYLKKDKNHYYSPLKYSTLIEAVQKRLANRHLPQLDNHSRVIRSSNNVPGASILANTLGLSSNQNTKSHLRLDISASEGVNVNTLDAASINQSSRLSTANQSDIPSYLSIAQKVKCKSSYHRLPSAGLTHRQKQLPWNPRINSDVSSSYPNKTLSSSSRLIRRNSNCSLHTVNNNNSSNNLSSTKGGHNSNQFVSDTENDMLTGNNSRHDILACTTYGANNCNNDNNSNNSVDNNNDEPIGDVDDNENHTVDSTPSTTHPTVVVGKYSPHQVQLQHQQQQYLNKNIHCYISPNNIQSEFVYPSSTKRCTSKSQLSEFGFQSLPASGRLSPTKSLSLDPSSLEITKVYSLRSSLNMAKSASNSEEPSSFNTPRRKPRLAPIRQSDHSVLWRSQDQFNRNSHLNSTTYHSSLLPTRATLVRQSRSRPALSQVYNINTNAENYLDRSRFSYNMNTPSNLLITHHYPTSCLPFKESVNRKSRNLQSDRTITTSTAIDLNCSSHINTTTRPNNEHDSLCYDRDDEENTVEEEIYDEDYESDADFTACSDVDGQCNSTSRTVNDNEAFWRPSRSSAKPNSLPSSALPLNLDNSDSALPNSPSSEIPEVSSIRSAASHRRAMRLFEEAEKRRQSEGYNNNNNLQILSTSSTPVSSVRITKVHNTGLSNNNTTTSAIRSNSDIDITTVTSSSGPVLTPAVISAMSSQRLIPGKCSAKRNTNISSESLNDTDHCLPSSTDDNSPETPTNCTSDNKKHLPLQSHQQQHHLTKHSKTVSTVSTKYNPYVGASFRENREYTGLVIGRAAGTPSVIASSDMHQHYQSIERRPLKGQHNIQSSIVNTGNPLNHPTSADLSTSPASSAYTTNNITTTASTTAAAAVPLSTNFNVVGRGLFDQPLLATNGKSSNILSSSQSLNKLSINTSINFSGRQTPGNFKHTECNQLEHGVHHLSKDNELEGSNILLGIGLNDTTNVAAADSSPNIRDIDSKGGTQETCVSHSFRQRILQKKSKKLQKLRDNSTLPKQISNTSISENSQNTSNSEAGSSAFFSSNDKSYSRLDSTEHPPSHSTWPPPSSNNTRMNFSSIPEETSHKLKSDNTPCGASVLQPTRRRLPSENSLSKNSRSTSQNSINNTTPTSHSEYSNRSINSNSLCTENPTTIGNDTSMKLSDYDKNPLPDKPLLNKVRAVVSLTGTPPTIPGALSLISSEDWEDKVAGLELLSQIVTEQPIHLIQTTQTGSASAGSSRQPATNLSSSTPSLILTSETLSQAVQAVITECRNLRSQVSRQAVQTMGSLFQGLNKAMDPHVDLCIRVLLGKTGETAAAFLRDEVSVIMDEVIQHASPSRTLTALIQHGISHKSPAVRLQTALLVSRIVENLSNHGRMNLSNRSNLTRGSGSGSNSSSNTNVGHLSSWGSTGNLNSVSSANLSSSNSVFLGGFMERLIGALSQFLTDGNQETRYYGRRLLSTLMQHPDFERTAHRQLTGQSLRAVKEAIDQIHQKGIGDLPPSASSSAGIRRRGFSPSTRLRGPSADGILTITQDVKNTEYVFLIFTCSYRFGRDDLDVLGITFQKELIIYTKCLWPNHPFDNKQLTKSSVKWTKSFKKLKRLSKRKTQLNEPISCTEENDDPYGIFSETLKDTDLAPFQGKLLSKYGELAFPFRIILPTTSPSSVAIQPNEDDSRKLYGVSYALTVFAGENLESSQPFNSTVTIILRKYIAGPRLVHRPIYPVAESVRKTTNFMCQSGEVLVTASIDKPLYYHGESVPVSIVLDNLCNMSVRKLQISIIQVTKMLLFTKGTYRLAINEHLCRENLPQAGEQQWKYTTTLDTNLTENLLNYGVALEGYIKQEKNWLASSTILKLTNNLNECLEMMQNLNKNNDESSDYAIKANKELHGVVVSYFVRVRCWVGIGRCSVYVPFLLMQPEKESITTKNNADTTTNTTNINNNTNDNSCPPTETVHADVVENQPIECRPIKDKPNEVPYEDQD</sequence>
<dbReference type="Proteomes" id="UP001292079">
    <property type="component" value="Unassembled WGS sequence"/>
</dbReference>
<keyword evidence="6" id="KW-1185">Reference proteome</keyword>
<proteinExistence type="inferred from homology"/>
<evidence type="ECO:0008006" key="7">
    <source>
        <dbReference type="Google" id="ProtNLM"/>
    </source>
</evidence>
<feature type="domain" description="Arrestin C-terminal-like" evidence="3">
    <location>
        <begin position="2325"/>
        <end position="2507"/>
    </location>
</feature>
<feature type="compositionally biased region" description="Low complexity" evidence="2">
    <location>
        <begin position="1969"/>
        <end position="1989"/>
    </location>
</feature>
<dbReference type="Gene3D" id="2.60.40.640">
    <property type="match status" value="1"/>
</dbReference>
<reference evidence="5" key="1">
    <citation type="submission" date="2022-04" db="EMBL/GenBank/DDBJ databases">
        <authorList>
            <person name="Xu L."/>
            <person name="Lv Z."/>
        </authorList>
    </citation>
    <scope>NUCLEOTIDE SEQUENCE</scope>
    <source>
        <strain evidence="5">LV_2022a</strain>
    </source>
</reference>
<evidence type="ECO:0000259" key="3">
    <source>
        <dbReference type="SMART" id="SM01017"/>
    </source>
</evidence>
<feature type="region of interest" description="Disordered" evidence="2">
    <location>
        <begin position="2512"/>
        <end position="2568"/>
    </location>
</feature>
<feature type="region of interest" description="Disordered" evidence="2">
    <location>
        <begin position="818"/>
        <end position="852"/>
    </location>
</feature>
<organism evidence="5 6">
    <name type="scientific">Schistosoma mekongi</name>
    <name type="common">Parasitic worm</name>
    <dbReference type="NCBI Taxonomy" id="38744"/>
    <lineage>
        <taxon>Eukaryota</taxon>
        <taxon>Metazoa</taxon>
        <taxon>Spiralia</taxon>
        <taxon>Lophotrochozoa</taxon>
        <taxon>Platyhelminthes</taxon>
        <taxon>Trematoda</taxon>
        <taxon>Digenea</taxon>
        <taxon>Strigeidida</taxon>
        <taxon>Schistosomatoidea</taxon>
        <taxon>Schistosomatidae</taxon>
        <taxon>Schistosoma</taxon>
    </lineage>
</organism>
<feature type="compositionally biased region" description="Basic and acidic residues" evidence="2">
    <location>
        <begin position="1638"/>
        <end position="1649"/>
    </location>
</feature>
<gene>
    <name evidence="5" type="ORF">MN116_004254</name>
</gene>
<dbReference type="InterPro" id="IPR011989">
    <property type="entry name" value="ARM-like"/>
</dbReference>
<feature type="region of interest" description="Disordered" evidence="2">
    <location>
        <begin position="1817"/>
        <end position="1838"/>
    </location>
</feature>
<dbReference type="InterPro" id="IPR034085">
    <property type="entry name" value="TOG"/>
</dbReference>
<dbReference type="SUPFAM" id="SSF81296">
    <property type="entry name" value="E set domains"/>
    <property type="match status" value="3"/>
</dbReference>